<dbReference type="AlphaFoldDB" id="A0A837IAF5"/>
<comment type="caution">
    <text evidence="2">The sequence shown here is derived from an EMBL/GenBank/DDBJ whole genome shotgun (WGS) entry which is preliminary data.</text>
</comment>
<sequence>MELDNQRDEIIEQLKALNVKLAKQLEIKRIFLTGIIYGIGFFLGSAIIATIALGVFGPTVAKIPWVQENFERGTSILRPEL</sequence>
<evidence type="ECO:0000256" key="1">
    <source>
        <dbReference type="SAM" id="Phobius"/>
    </source>
</evidence>
<proteinExistence type="predicted"/>
<gene>
    <name evidence="2" type="ORF">UW25_C0002G0057</name>
</gene>
<evidence type="ECO:0000313" key="2">
    <source>
        <dbReference type="EMBL" id="KKT37111.1"/>
    </source>
</evidence>
<keyword evidence="1" id="KW-0472">Membrane</keyword>
<organism evidence="2 3">
    <name type="scientific">Candidatus Nomurabacteria bacterium GW2011_GWB1_44_12</name>
    <dbReference type="NCBI Taxonomy" id="1618748"/>
    <lineage>
        <taxon>Bacteria</taxon>
        <taxon>Candidatus Nomuraibacteriota</taxon>
    </lineage>
</organism>
<keyword evidence="1" id="KW-0812">Transmembrane</keyword>
<dbReference type="EMBL" id="LCHP01000002">
    <property type="protein sequence ID" value="KKT37111.1"/>
    <property type="molecule type" value="Genomic_DNA"/>
</dbReference>
<feature type="transmembrane region" description="Helical" evidence="1">
    <location>
        <begin position="30"/>
        <end position="56"/>
    </location>
</feature>
<protein>
    <submittedName>
        <fullName evidence="2">Uncharacterized protein</fullName>
    </submittedName>
</protein>
<name>A0A837IAF5_9BACT</name>
<keyword evidence="1" id="KW-1133">Transmembrane helix</keyword>
<accession>A0A837IAF5</accession>
<evidence type="ECO:0000313" key="3">
    <source>
        <dbReference type="Proteomes" id="UP000033815"/>
    </source>
</evidence>
<dbReference type="Proteomes" id="UP000033815">
    <property type="component" value="Unassembled WGS sequence"/>
</dbReference>
<reference evidence="2 3" key="1">
    <citation type="journal article" date="2015" name="Nature">
        <title>rRNA introns, odd ribosomes, and small enigmatic genomes across a large radiation of phyla.</title>
        <authorList>
            <person name="Brown C.T."/>
            <person name="Hug L.A."/>
            <person name="Thomas B.C."/>
            <person name="Sharon I."/>
            <person name="Castelle C.J."/>
            <person name="Singh A."/>
            <person name="Wilkins M.J."/>
            <person name="Williams K.H."/>
            <person name="Banfield J.F."/>
        </authorList>
    </citation>
    <scope>NUCLEOTIDE SEQUENCE [LARGE SCALE GENOMIC DNA]</scope>
</reference>